<gene>
    <name evidence="5" type="ORF">DR864_07965</name>
</gene>
<keyword evidence="6" id="KW-1185">Reference proteome</keyword>
<keyword evidence="3" id="KW-0804">Transcription</keyword>
<evidence type="ECO:0000256" key="3">
    <source>
        <dbReference type="ARBA" id="ARBA00023163"/>
    </source>
</evidence>
<dbReference type="EMBL" id="CP030850">
    <property type="protein sequence ID" value="AXE17675.1"/>
    <property type="molecule type" value="Genomic_DNA"/>
</dbReference>
<evidence type="ECO:0000256" key="2">
    <source>
        <dbReference type="ARBA" id="ARBA00023125"/>
    </source>
</evidence>
<dbReference type="OrthoDB" id="1156172at2"/>
<reference evidence="5 6" key="1">
    <citation type="submission" date="2018-07" db="EMBL/GenBank/DDBJ databases">
        <title>Genome sequencing of Runella.</title>
        <authorList>
            <person name="Baek M.-G."/>
            <person name="Yi H."/>
        </authorList>
    </citation>
    <scope>NUCLEOTIDE SEQUENCE [LARGE SCALE GENOMIC DNA]</scope>
    <source>
        <strain evidence="5 6">HYN0085</strain>
    </source>
</reference>
<keyword evidence="2" id="KW-0238">DNA-binding</keyword>
<dbReference type="PROSITE" id="PS00041">
    <property type="entry name" value="HTH_ARAC_FAMILY_1"/>
    <property type="match status" value="1"/>
</dbReference>
<dbReference type="KEGG" id="run:DR864_07965"/>
<accession>A0A344TGA4</accession>
<evidence type="ECO:0000313" key="5">
    <source>
        <dbReference type="EMBL" id="AXE17675.1"/>
    </source>
</evidence>
<dbReference type="InterPro" id="IPR053142">
    <property type="entry name" value="PchR_regulatory_protein"/>
</dbReference>
<dbReference type="SUPFAM" id="SSF46689">
    <property type="entry name" value="Homeodomain-like"/>
    <property type="match status" value="1"/>
</dbReference>
<dbReference type="RefSeq" id="WP_114066460.1">
    <property type="nucleotide sequence ID" value="NZ_CP030850.1"/>
</dbReference>
<keyword evidence="1" id="KW-0805">Transcription regulation</keyword>
<evidence type="ECO:0000256" key="1">
    <source>
        <dbReference type="ARBA" id="ARBA00023015"/>
    </source>
</evidence>
<dbReference type="Pfam" id="PF12833">
    <property type="entry name" value="HTH_18"/>
    <property type="match status" value="1"/>
</dbReference>
<dbReference type="PANTHER" id="PTHR47893">
    <property type="entry name" value="REGULATORY PROTEIN PCHR"/>
    <property type="match status" value="1"/>
</dbReference>
<dbReference type="Gene3D" id="1.10.10.60">
    <property type="entry name" value="Homeodomain-like"/>
    <property type="match status" value="2"/>
</dbReference>
<proteinExistence type="predicted"/>
<dbReference type="SMART" id="SM00342">
    <property type="entry name" value="HTH_ARAC"/>
    <property type="match status" value="1"/>
</dbReference>
<dbReference type="InterPro" id="IPR009057">
    <property type="entry name" value="Homeodomain-like_sf"/>
</dbReference>
<name>A0A344TGA4_9BACT</name>
<evidence type="ECO:0000313" key="6">
    <source>
        <dbReference type="Proteomes" id="UP000251993"/>
    </source>
</evidence>
<dbReference type="InterPro" id="IPR018060">
    <property type="entry name" value="HTH_AraC"/>
</dbReference>
<evidence type="ECO:0000259" key="4">
    <source>
        <dbReference type="PROSITE" id="PS01124"/>
    </source>
</evidence>
<dbReference type="PROSITE" id="PS01124">
    <property type="entry name" value="HTH_ARAC_FAMILY_2"/>
    <property type="match status" value="1"/>
</dbReference>
<sequence length="278" mass="32232">MSTIHNLNVGFKGTTFNLEQGLDAEFILMSGKTLLPLPEPGVTCLWESSELVRVYRAQQTTQTKTQFLSFGDERMEIEPLKKYKTVRLLRLSVSTEWLIENNLLDSFAQIKNLYDFVSLPSFYESLDSQLLTLVRNSDPSRLNNNLRLKSALFNYLNSYFEVLKSPKVLKNDRLKIEWVVNNYMLEFEQPIPTITELSNQLSMSESKFKYLFKEAFGMPFYQYYQQKRMSEAAEWLKSGALNVTGVSQKLGYSHPIKFIGQFKKLFGVTPLRYAKGKE</sequence>
<dbReference type="Proteomes" id="UP000251993">
    <property type="component" value="Chromosome"/>
</dbReference>
<dbReference type="InterPro" id="IPR018062">
    <property type="entry name" value="HTH_AraC-typ_CS"/>
</dbReference>
<dbReference type="PANTHER" id="PTHR47893:SF1">
    <property type="entry name" value="REGULATORY PROTEIN PCHR"/>
    <property type="match status" value="1"/>
</dbReference>
<dbReference type="GO" id="GO:0003700">
    <property type="term" value="F:DNA-binding transcription factor activity"/>
    <property type="evidence" value="ECO:0007669"/>
    <property type="project" value="InterPro"/>
</dbReference>
<dbReference type="GO" id="GO:0043565">
    <property type="term" value="F:sequence-specific DNA binding"/>
    <property type="evidence" value="ECO:0007669"/>
    <property type="project" value="InterPro"/>
</dbReference>
<dbReference type="AlphaFoldDB" id="A0A344TGA4"/>
<protein>
    <recommendedName>
        <fullName evidence="4">HTH araC/xylS-type domain-containing protein</fullName>
    </recommendedName>
</protein>
<feature type="domain" description="HTH araC/xylS-type" evidence="4">
    <location>
        <begin position="177"/>
        <end position="276"/>
    </location>
</feature>
<organism evidence="5 6">
    <name type="scientific">Runella rosea</name>
    <dbReference type="NCBI Taxonomy" id="2259595"/>
    <lineage>
        <taxon>Bacteria</taxon>
        <taxon>Pseudomonadati</taxon>
        <taxon>Bacteroidota</taxon>
        <taxon>Cytophagia</taxon>
        <taxon>Cytophagales</taxon>
        <taxon>Spirosomataceae</taxon>
        <taxon>Runella</taxon>
    </lineage>
</organism>